<feature type="transmembrane region" description="Helical" evidence="1">
    <location>
        <begin position="54"/>
        <end position="76"/>
    </location>
</feature>
<evidence type="ECO:0000313" key="2">
    <source>
        <dbReference type="EnsemblPlants" id="PGSC0003DMT400019991"/>
    </source>
</evidence>
<proteinExistence type="predicted"/>
<dbReference type="EnsemblPlants" id="PGSC0003DMT400019991">
    <property type="protein sequence ID" value="PGSC0003DMT400019991"/>
    <property type="gene ID" value="PGSC0003DMG402007736"/>
</dbReference>
<keyword evidence="1" id="KW-0812">Transmembrane</keyword>
<protein>
    <submittedName>
        <fullName evidence="2">Uncharacterized protein</fullName>
    </submittedName>
</protein>
<reference evidence="2" key="2">
    <citation type="submission" date="2015-06" db="UniProtKB">
        <authorList>
            <consortium name="EnsemblPlants"/>
        </authorList>
    </citation>
    <scope>IDENTIFICATION</scope>
    <source>
        <strain evidence="2">DM1-3 516 R44</strain>
    </source>
</reference>
<keyword evidence="3" id="KW-1185">Reference proteome</keyword>
<evidence type="ECO:0000313" key="3">
    <source>
        <dbReference type="Proteomes" id="UP000011115"/>
    </source>
</evidence>
<dbReference type="HOGENOM" id="CLU_2376879_0_0_1"/>
<reference evidence="3" key="1">
    <citation type="journal article" date="2011" name="Nature">
        <title>Genome sequence and analysis of the tuber crop potato.</title>
        <authorList>
            <consortium name="The Potato Genome Sequencing Consortium"/>
        </authorList>
    </citation>
    <scope>NUCLEOTIDE SEQUENCE [LARGE SCALE GENOMIC DNA]</scope>
    <source>
        <strain evidence="3">cv. DM1-3 516 R44</strain>
    </source>
</reference>
<sequence>MSAVYPLDAKFESLRRPKNLEKLHASRMTFHSFFIGVGGSIEIPLLEDSDSKNVFFLSTSLATNNLAFLMFLSLVLGRHTCSSSVQDRIVSQRAT</sequence>
<dbReference type="AlphaFoldDB" id="M1ACV9"/>
<dbReference type="InParanoid" id="M1ACV9"/>
<dbReference type="PaxDb" id="4113-PGSC0003DMT400019991"/>
<keyword evidence="1" id="KW-0472">Membrane</keyword>
<keyword evidence="1" id="KW-1133">Transmembrane helix</keyword>
<organism evidence="2 3">
    <name type="scientific">Solanum tuberosum</name>
    <name type="common">Potato</name>
    <dbReference type="NCBI Taxonomy" id="4113"/>
    <lineage>
        <taxon>Eukaryota</taxon>
        <taxon>Viridiplantae</taxon>
        <taxon>Streptophyta</taxon>
        <taxon>Embryophyta</taxon>
        <taxon>Tracheophyta</taxon>
        <taxon>Spermatophyta</taxon>
        <taxon>Magnoliopsida</taxon>
        <taxon>eudicotyledons</taxon>
        <taxon>Gunneridae</taxon>
        <taxon>Pentapetalae</taxon>
        <taxon>asterids</taxon>
        <taxon>lamiids</taxon>
        <taxon>Solanales</taxon>
        <taxon>Solanaceae</taxon>
        <taxon>Solanoideae</taxon>
        <taxon>Solaneae</taxon>
        <taxon>Solanum</taxon>
    </lineage>
</organism>
<evidence type="ECO:0000256" key="1">
    <source>
        <dbReference type="SAM" id="Phobius"/>
    </source>
</evidence>
<name>M1ACV9_SOLTU</name>
<dbReference type="Proteomes" id="UP000011115">
    <property type="component" value="Unassembled WGS sequence"/>
</dbReference>
<accession>M1ACV9</accession>
<dbReference type="Gramene" id="PGSC0003DMT400019991">
    <property type="protein sequence ID" value="PGSC0003DMT400019991"/>
    <property type="gene ID" value="PGSC0003DMG402007736"/>
</dbReference>